<proteinExistence type="predicted"/>
<dbReference type="EMBL" id="AHDV01000062">
    <property type="protein sequence ID" value="EJV74127.1"/>
    <property type="molecule type" value="Genomic_DNA"/>
</dbReference>
<name>J9BKP4_BACCE</name>
<dbReference type="AlphaFoldDB" id="J9BKP4"/>
<dbReference type="InterPro" id="IPR001303">
    <property type="entry name" value="Aldolase_II/adducin_N"/>
</dbReference>
<accession>J9BKP4</accession>
<evidence type="ECO:0000256" key="2">
    <source>
        <dbReference type="ARBA" id="ARBA00023239"/>
    </source>
</evidence>
<dbReference type="GO" id="GO:0005829">
    <property type="term" value="C:cytosol"/>
    <property type="evidence" value="ECO:0007669"/>
    <property type="project" value="TreeGrafter"/>
</dbReference>
<dbReference type="Pfam" id="PF00596">
    <property type="entry name" value="Aldolase_II"/>
    <property type="match status" value="1"/>
</dbReference>
<evidence type="ECO:0000256" key="1">
    <source>
        <dbReference type="ARBA" id="ARBA00022723"/>
    </source>
</evidence>
<dbReference type="PATRIC" id="fig|1053201.3.peg.6095"/>
<dbReference type="Gene3D" id="3.40.225.10">
    <property type="entry name" value="Class II aldolase/adducin N-terminal domain"/>
    <property type="match status" value="1"/>
</dbReference>
<organism evidence="4 5">
    <name type="scientific">Bacillus cereus HuA2-1</name>
    <dbReference type="NCBI Taxonomy" id="1053201"/>
    <lineage>
        <taxon>Bacteria</taxon>
        <taxon>Bacillati</taxon>
        <taxon>Bacillota</taxon>
        <taxon>Bacilli</taxon>
        <taxon>Bacillales</taxon>
        <taxon>Bacillaceae</taxon>
        <taxon>Bacillus</taxon>
        <taxon>Bacillus cereus group</taxon>
    </lineage>
</organism>
<keyword evidence="1" id="KW-0479">Metal-binding</keyword>
<reference evidence="4 5" key="1">
    <citation type="submission" date="2012-04" db="EMBL/GenBank/DDBJ databases">
        <title>The Genome Sequence of Bacillus cereus HuA2-1.</title>
        <authorList>
            <consortium name="The Broad Institute Genome Sequencing Platform"/>
            <consortium name="The Broad Institute Genome Sequencing Center for Infectious Disease"/>
            <person name="Feldgarden M."/>
            <person name="Van der Auwera G.A."/>
            <person name="Mahillon J."/>
            <person name="Duprez V."/>
            <person name="Timmery S."/>
            <person name="Mattelet C."/>
            <person name="Dierick K."/>
            <person name="Sun M."/>
            <person name="Yu Z."/>
            <person name="Zhu L."/>
            <person name="Hu X."/>
            <person name="Shank E.B."/>
            <person name="Swiecicka I."/>
            <person name="Hansen B.M."/>
            <person name="Andrup L."/>
            <person name="Young S.K."/>
            <person name="Zeng Q."/>
            <person name="Gargeya S."/>
            <person name="Fitzgerald M."/>
            <person name="Haas B."/>
            <person name="Abouelleil A."/>
            <person name="Alvarado L."/>
            <person name="Arachchi H.M."/>
            <person name="Berlin A."/>
            <person name="Chapman S.B."/>
            <person name="Goldberg J."/>
            <person name="Griggs A."/>
            <person name="Gujja S."/>
            <person name="Hansen M."/>
            <person name="Howarth C."/>
            <person name="Imamovic A."/>
            <person name="Larimer J."/>
            <person name="McCowen C."/>
            <person name="Montmayeur A."/>
            <person name="Murphy C."/>
            <person name="Neiman D."/>
            <person name="Pearson M."/>
            <person name="Priest M."/>
            <person name="Roberts A."/>
            <person name="Saif S."/>
            <person name="Shea T."/>
            <person name="Sisk P."/>
            <person name="Sykes S."/>
            <person name="Wortman J."/>
            <person name="Nusbaum C."/>
            <person name="Birren B."/>
        </authorList>
    </citation>
    <scope>NUCLEOTIDE SEQUENCE [LARGE SCALE GENOMIC DNA]</scope>
    <source>
        <strain evidence="4 5">HuA2-1</strain>
    </source>
</reference>
<dbReference type="HOGENOM" id="CLU_006033_3_4_9"/>
<dbReference type="GO" id="GO:0019323">
    <property type="term" value="P:pentose catabolic process"/>
    <property type="evidence" value="ECO:0007669"/>
    <property type="project" value="TreeGrafter"/>
</dbReference>
<dbReference type="SUPFAM" id="SSF53639">
    <property type="entry name" value="AraD/HMP-PK domain-like"/>
    <property type="match status" value="1"/>
</dbReference>
<dbReference type="GO" id="GO:0046872">
    <property type="term" value="F:metal ion binding"/>
    <property type="evidence" value="ECO:0007669"/>
    <property type="project" value="UniProtKB-KW"/>
</dbReference>
<gene>
    <name evidence="4" type="ORF">IG3_05949</name>
</gene>
<dbReference type="RefSeq" id="WP_002139835.1">
    <property type="nucleotide sequence ID" value="NZ_JH804676.1"/>
</dbReference>
<dbReference type="InterPro" id="IPR036409">
    <property type="entry name" value="Aldolase_II/adducin_N_sf"/>
</dbReference>
<dbReference type="SMART" id="SM01007">
    <property type="entry name" value="Aldolase_II"/>
    <property type="match status" value="1"/>
</dbReference>
<evidence type="ECO:0000313" key="5">
    <source>
        <dbReference type="Proteomes" id="UP000004136"/>
    </source>
</evidence>
<dbReference type="PANTHER" id="PTHR22789">
    <property type="entry name" value="FUCULOSE PHOSPHATE ALDOLASE"/>
    <property type="match status" value="1"/>
</dbReference>
<dbReference type="InterPro" id="IPR050197">
    <property type="entry name" value="Aldolase_class_II_sugar_metab"/>
</dbReference>
<evidence type="ECO:0000259" key="3">
    <source>
        <dbReference type="SMART" id="SM01007"/>
    </source>
</evidence>
<sequence length="222" mass="25432">MENIKKQMLEIGKLCFQKGYTETCGSSITVKHNEYYLQSPSGVAYQRWDIDREDILVLDHQFELKQGRGYVPADAIIHWDILEEFNEFNACLHVHGKNSLVFACANKSIPPITEQMFSHGEVKIIPNLPWEENPVTNKEYPSSFINRVDIIRRSENVSTAVRDIIRKHKNIKKGVGVLLPNHGIILCGNNLNSCYDLLERIEHNAYVSLLSKMANIEPKILL</sequence>
<feature type="domain" description="Class II aldolase/adducin N-terminal" evidence="3">
    <location>
        <begin position="6"/>
        <end position="209"/>
    </location>
</feature>
<dbReference type="PANTHER" id="PTHR22789:SF0">
    <property type="entry name" value="3-OXO-TETRONATE 4-PHOSPHATE DECARBOXYLASE-RELATED"/>
    <property type="match status" value="1"/>
</dbReference>
<comment type="caution">
    <text evidence="4">The sequence shown here is derived from an EMBL/GenBank/DDBJ whole genome shotgun (WGS) entry which is preliminary data.</text>
</comment>
<evidence type="ECO:0000313" key="4">
    <source>
        <dbReference type="EMBL" id="EJV74127.1"/>
    </source>
</evidence>
<dbReference type="OrthoDB" id="9794581at2"/>
<dbReference type="GO" id="GO:0016832">
    <property type="term" value="F:aldehyde-lyase activity"/>
    <property type="evidence" value="ECO:0007669"/>
    <property type="project" value="TreeGrafter"/>
</dbReference>
<keyword evidence="2" id="KW-0456">Lyase</keyword>
<protein>
    <recommendedName>
        <fullName evidence="3">Class II aldolase/adducin N-terminal domain-containing protein</fullName>
    </recommendedName>
</protein>
<dbReference type="Proteomes" id="UP000004136">
    <property type="component" value="Unassembled WGS sequence"/>
</dbReference>